<organism evidence="1">
    <name type="scientific">marine sediment metagenome</name>
    <dbReference type="NCBI Taxonomy" id="412755"/>
    <lineage>
        <taxon>unclassified sequences</taxon>
        <taxon>metagenomes</taxon>
        <taxon>ecological metagenomes</taxon>
    </lineage>
</organism>
<gene>
    <name evidence="1" type="ORF">S12H4_31543</name>
</gene>
<protein>
    <submittedName>
        <fullName evidence="1">Uncharacterized protein</fullName>
    </submittedName>
</protein>
<reference evidence="1" key="1">
    <citation type="journal article" date="2014" name="Front. Microbiol.">
        <title>High frequency of phylogenetically diverse reductive dehalogenase-homologous genes in deep subseafloor sedimentary metagenomes.</title>
        <authorList>
            <person name="Kawai M."/>
            <person name="Futagami T."/>
            <person name="Toyoda A."/>
            <person name="Takaki Y."/>
            <person name="Nishi S."/>
            <person name="Hori S."/>
            <person name="Arai W."/>
            <person name="Tsubouchi T."/>
            <person name="Morono Y."/>
            <person name="Uchiyama I."/>
            <person name="Ito T."/>
            <person name="Fujiyama A."/>
            <person name="Inagaki F."/>
            <person name="Takami H."/>
        </authorList>
    </citation>
    <scope>NUCLEOTIDE SEQUENCE</scope>
    <source>
        <strain evidence="1">Expedition CK06-06</strain>
    </source>
</reference>
<comment type="caution">
    <text evidence="1">The sequence shown here is derived from an EMBL/GenBank/DDBJ whole genome shotgun (WGS) entry which is preliminary data.</text>
</comment>
<proteinExistence type="predicted"/>
<dbReference type="AlphaFoldDB" id="X1T0U1"/>
<sequence>MKITGITDYIRQQHLGQFRRPENGKGPFTYVNGQGFNSTKEQKECSVYITSEK</sequence>
<accession>X1T0U1</accession>
<feature type="non-terminal residue" evidence="1">
    <location>
        <position position="53"/>
    </location>
</feature>
<evidence type="ECO:0000313" key="1">
    <source>
        <dbReference type="EMBL" id="GAI98808.1"/>
    </source>
</evidence>
<dbReference type="EMBL" id="BARW01018425">
    <property type="protein sequence ID" value="GAI98808.1"/>
    <property type="molecule type" value="Genomic_DNA"/>
</dbReference>
<name>X1T0U1_9ZZZZ</name>